<evidence type="ECO:0000313" key="4">
    <source>
        <dbReference type="Proteomes" id="UP000436088"/>
    </source>
</evidence>
<keyword evidence="4" id="KW-1185">Reference proteome</keyword>
<feature type="region of interest" description="Disordered" evidence="1">
    <location>
        <begin position="1"/>
        <end position="54"/>
    </location>
</feature>
<dbReference type="InterPro" id="IPR008906">
    <property type="entry name" value="HATC_C_dom"/>
</dbReference>
<proteinExistence type="predicted"/>
<dbReference type="InterPro" id="IPR012337">
    <property type="entry name" value="RNaseH-like_sf"/>
</dbReference>
<dbReference type="SUPFAM" id="SSF53098">
    <property type="entry name" value="Ribonuclease H-like"/>
    <property type="match status" value="1"/>
</dbReference>
<evidence type="ECO:0000313" key="3">
    <source>
        <dbReference type="EMBL" id="KAE8685745.1"/>
    </source>
</evidence>
<reference evidence="3" key="1">
    <citation type="submission" date="2019-09" db="EMBL/GenBank/DDBJ databases">
        <title>Draft genome information of white flower Hibiscus syriacus.</title>
        <authorList>
            <person name="Kim Y.-M."/>
        </authorList>
    </citation>
    <scope>NUCLEOTIDE SEQUENCE [LARGE SCALE GENOMIC DNA]</scope>
    <source>
        <strain evidence="3">YM2019G1</strain>
    </source>
</reference>
<dbReference type="EMBL" id="VEPZ02001229">
    <property type="protein sequence ID" value="KAE8685745.1"/>
    <property type="molecule type" value="Genomic_DNA"/>
</dbReference>
<dbReference type="Proteomes" id="UP000436088">
    <property type="component" value="Unassembled WGS sequence"/>
</dbReference>
<name>A0A6A2Z3S7_HIBSY</name>
<protein>
    <recommendedName>
        <fullName evidence="2">HAT C-terminal dimerisation domain-containing protein</fullName>
    </recommendedName>
</protein>
<gene>
    <name evidence="3" type="ORF">F3Y22_tig00111095pilonHSYRG01045</name>
</gene>
<evidence type="ECO:0000259" key="2">
    <source>
        <dbReference type="Pfam" id="PF05699"/>
    </source>
</evidence>
<dbReference type="PANTHER" id="PTHR23272">
    <property type="entry name" value="BED FINGER-RELATED"/>
    <property type="match status" value="1"/>
</dbReference>
<dbReference type="GO" id="GO:0046983">
    <property type="term" value="F:protein dimerization activity"/>
    <property type="evidence" value="ECO:0007669"/>
    <property type="project" value="InterPro"/>
</dbReference>
<organism evidence="3 4">
    <name type="scientific">Hibiscus syriacus</name>
    <name type="common">Rose of Sharon</name>
    <dbReference type="NCBI Taxonomy" id="106335"/>
    <lineage>
        <taxon>Eukaryota</taxon>
        <taxon>Viridiplantae</taxon>
        <taxon>Streptophyta</taxon>
        <taxon>Embryophyta</taxon>
        <taxon>Tracheophyta</taxon>
        <taxon>Spermatophyta</taxon>
        <taxon>Magnoliopsida</taxon>
        <taxon>eudicotyledons</taxon>
        <taxon>Gunneridae</taxon>
        <taxon>Pentapetalae</taxon>
        <taxon>rosids</taxon>
        <taxon>malvids</taxon>
        <taxon>Malvales</taxon>
        <taxon>Malvaceae</taxon>
        <taxon>Malvoideae</taxon>
        <taxon>Hibiscus</taxon>
    </lineage>
</organism>
<dbReference type="PANTHER" id="PTHR23272:SF193">
    <property type="entry name" value="OS07G0624100 PROTEIN"/>
    <property type="match status" value="1"/>
</dbReference>
<dbReference type="AlphaFoldDB" id="A0A6A2Z3S7"/>
<feature type="compositionally biased region" description="Polar residues" evidence="1">
    <location>
        <begin position="21"/>
        <end position="47"/>
    </location>
</feature>
<evidence type="ECO:0000256" key="1">
    <source>
        <dbReference type="SAM" id="MobiDB-lite"/>
    </source>
</evidence>
<sequence length="190" mass="21358">MKSSSSSATPMFRTDAETPCDTPNNSNDVVITNQSAAASSTIPSNLQRPLKKEEADPRHKIDYVIFVTEEVYDEEPSAASQSNVSRVENDELLDLFAYYKTKYKRKRAKSVFSERKSELEKYLEDKVEPDVKKFDLLDWWKNKSHTYLIISVMAQDILAIPASTAASESAFSTGGRVLDSFRSSLTPKTV</sequence>
<dbReference type="Pfam" id="PF05699">
    <property type="entry name" value="Dimer_Tnp_hAT"/>
    <property type="match status" value="1"/>
</dbReference>
<accession>A0A6A2Z3S7</accession>
<comment type="caution">
    <text evidence="3">The sequence shown here is derived from an EMBL/GenBank/DDBJ whole genome shotgun (WGS) entry which is preliminary data.</text>
</comment>
<feature type="domain" description="HAT C-terminal dimerisation" evidence="2">
    <location>
        <begin position="118"/>
        <end position="190"/>
    </location>
</feature>